<feature type="transmembrane region" description="Helical" evidence="2">
    <location>
        <begin position="478"/>
        <end position="497"/>
    </location>
</feature>
<dbReference type="Proteomes" id="UP000054270">
    <property type="component" value="Unassembled WGS sequence"/>
</dbReference>
<feature type="transmembrane region" description="Helical" evidence="2">
    <location>
        <begin position="539"/>
        <end position="567"/>
    </location>
</feature>
<evidence type="ECO:0000313" key="5">
    <source>
        <dbReference type="Proteomes" id="UP000054270"/>
    </source>
</evidence>
<dbReference type="PANTHER" id="PTHR35043:SF7">
    <property type="entry name" value="TRANSCRIPTION FACTOR DOMAIN-CONTAINING PROTEIN"/>
    <property type="match status" value="1"/>
</dbReference>
<dbReference type="EMBL" id="KN817586">
    <property type="protein sequence ID" value="KJA18689.1"/>
    <property type="molecule type" value="Genomic_DNA"/>
</dbReference>
<protein>
    <submittedName>
        <fullName evidence="4">Uncharacterized protein</fullName>
    </submittedName>
</protein>
<reference evidence="5" key="1">
    <citation type="submission" date="2014-04" db="EMBL/GenBank/DDBJ databases">
        <title>Evolutionary Origins and Diversification of the Mycorrhizal Mutualists.</title>
        <authorList>
            <consortium name="DOE Joint Genome Institute"/>
            <consortium name="Mycorrhizal Genomics Consortium"/>
            <person name="Kohler A."/>
            <person name="Kuo A."/>
            <person name="Nagy L.G."/>
            <person name="Floudas D."/>
            <person name="Copeland A."/>
            <person name="Barry K.W."/>
            <person name="Cichocki N."/>
            <person name="Veneault-Fourrey C."/>
            <person name="LaButti K."/>
            <person name="Lindquist E.A."/>
            <person name="Lipzen A."/>
            <person name="Lundell T."/>
            <person name="Morin E."/>
            <person name="Murat C."/>
            <person name="Riley R."/>
            <person name="Ohm R."/>
            <person name="Sun H."/>
            <person name="Tunlid A."/>
            <person name="Henrissat B."/>
            <person name="Grigoriev I.V."/>
            <person name="Hibbett D.S."/>
            <person name="Martin F."/>
        </authorList>
    </citation>
    <scope>NUCLEOTIDE SEQUENCE [LARGE SCALE GENOMIC DNA]</scope>
    <source>
        <strain evidence="5">FD-334 SS-4</strain>
    </source>
</reference>
<keyword evidence="2" id="KW-0472">Membrane</keyword>
<feature type="transmembrane region" description="Helical" evidence="2">
    <location>
        <begin position="506"/>
        <end position="527"/>
    </location>
</feature>
<keyword evidence="3" id="KW-0732">Signal</keyword>
<organism evidence="4 5">
    <name type="scientific">Hypholoma sublateritium (strain FD-334 SS-4)</name>
    <dbReference type="NCBI Taxonomy" id="945553"/>
    <lineage>
        <taxon>Eukaryota</taxon>
        <taxon>Fungi</taxon>
        <taxon>Dikarya</taxon>
        <taxon>Basidiomycota</taxon>
        <taxon>Agaricomycotina</taxon>
        <taxon>Agaricomycetes</taxon>
        <taxon>Agaricomycetidae</taxon>
        <taxon>Agaricales</taxon>
        <taxon>Agaricineae</taxon>
        <taxon>Strophariaceae</taxon>
        <taxon>Hypholoma</taxon>
    </lineage>
</organism>
<accession>A0A0D2NIH6</accession>
<dbReference type="AlphaFoldDB" id="A0A0D2NIH6"/>
<evidence type="ECO:0000256" key="3">
    <source>
        <dbReference type="SAM" id="SignalP"/>
    </source>
</evidence>
<proteinExistence type="predicted"/>
<evidence type="ECO:0000313" key="4">
    <source>
        <dbReference type="EMBL" id="KJA18689.1"/>
    </source>
</evidence>
<evidence type="ECO:0000256" key="1">
    <source>
        <dbReference type="SAM" id="MobiDB-lite"/>
    </source>
</evidence>
<keyword evidence="2" id="KW-1133">Transmembrane helix</keyword>
<dbReference type="OMA" id="ITNESAH"/>
<feature type="chain" id="PRO_5002248663" evidence="3">
    <location>
        <begin position="17"/>
        <end position="589"/>
    </location>
</feature>
<feature type="region of interest" description="Disordered" evidence="1">
    <location>
        <begin position="353"/>
        <end position="372"/>
    </location>
</feature>
<sequence length="589" mass="66079">MLILLFLFALFRHLQGAPLTANEGGDIEPLPTLHILPRTDIVFGTRATSDIVTSCLATIFACTWTAIHPNIPSPADSRWDIFKRRLVTTIYALLVPEFVTGWAFRQHLGAKRIVQEYNSEIAKQTVRVEHQHGPRRPWFQKLSVGFREWLLQGPPFHPIREGEIPPWTTTHGFFVQMGGFVLSENGIPIQATSFSKSWLEKDDDISEYITKHKDQRAPCDGIKESILAGVIDAPKITKAEIEDRSKGDAISKTVVILQTTWFIAQCIARWSARISVTELEIVTLGFAMLNGITYALWWHKPQDVGVPVYLEIKAMSPNPVAMKSVATSTSDTESAIEPPHMNTETAASNEIIATPNSRENESAAPSTPERQADIELLRIDAETATPNEITEELGYLVPKNITDARLHKRSFLVRKLKEDWGPSPGIDLLFFIPYRLTTAFFHPFIKLCGASYDYVREGDLRVPMFFGEPAITNESAHFIGMIATVFGLVHLVPSFFLHDYPHTTLLLWRISAAFITVQSIFTSSVSYMRDMMMSSPSWLVVSIGLLLGVSYPLYIVARLALIILAFVSLHDLPPNAYLTIDWISSIPHL</sequence>
<keyword evidence="2" id="KW-0812">Transmembrane</keyword>
<feature type="signal peptide" evidence="3">
    <location>
        <begin position="1"/>
        <end position="16"/>
    </location>
</feature>
<evidence type="ECO:0000256" key="2">
    <source>
        <dbReference type="SAM" id="Phobius"/>
    </source>
</evidence>
<name>A0A0D2NIH6_HYPSF</name>
<gene>
    <name evidence="4" type="ORF">HYPSUDRAFT_69749</name>
</gene>
<dbReference type="OrthoDB" id="9451547at2759"/>
<keyword evidence="5" id="KW-1185">Reference proteome</keyword>
<dbReference type="STRING" id="945553.A0A0D2NIH6"/>
<dbReference type="PANTHER" id="PTHR35043">
    <property type="entry name" value="TRANSCRIPTION FACTOR DOMAIN-CONTAINING PROTEIN"/>
    <property type="match status" value="1"/>
</dbReference>